<feature type="region of interest" description="Disordered" evidence="1">
    <location>
        <begin position="194"/>
        <end position="213"/>
    </location>
</feature>
<evidence type="ECO:0000313" key="3">
    <source>
        <dbReference type="Proteomes" id="UP000267128"/>
    </source>
</evidence>
<proteinExistence type="predicted"/>
<dbReference type="AlphaFoldDB" id="A0A3N0CI02"/>
<dbReference type="InterPro" id="IPR021312">
    <property type="entry name" value="DUF2889"/>
</dbReference>
<dbReference type="OrthoDB" id="7530149at2"/>
<gene>
    <name evidence="2" type="ORF">EFK50_14375</name>
</gene>
<name>A0A3N0CI02_9ACTN</name>
<evidence type="ECO:0000256" key="1">
    <source>
        <dbReference type="SAM" id="MobiDB-lite"/>
    </source>
</evidence>
<feature type="region of interest" description="Disordered" evidence="1">
    <location>
        <begin position="1"/>
        <end position="31"/>
    </location>
</feature>
<reference evidence="2 3" key="1">
    <citation type="submission" date="2018-11" db="EMBL/GenBank/DDBJ databases">
        <authorList>
            <person name="Li F."/>
        </authorList>
    </citation>
    <scope>NUCLEOTIDE SEQUENCE [LARGE SCALE GENOMIC DNA]</scope>
    <source>
        <strain evidence="2 3">Gsoil 097</strain>
    </source>
</reference>
<dbReference type="EMBL" id="RJSE01000007">
    <property type="protein sequence ID" value="RNL62911.1"/>
    <property type="molecule type" value="Genomic_DNA"/>
</dbReference>
<organism evidence="2 3">
    <name type="scientific">Nocardioides marmoriginsengisoli</name>
    <dbReference type="NCBI Taxonomy" id="661483"/>
    <lineage>
        <taxon>Bacteria</taxon>
        <taxon>Bacillati</taxon>
        <taxon>Actinomycetota</taxon>
        <taxon>Actinomycetes</taxon>
        <taxon>Propionibacteriales</taxon>
        <taxon>Nocardioidaceae</taxon>
        <taxon>Nocardioides</taxon>
    </lineage>
</organism>
<dbReference type="Proteomes" id="UP000267128">
    <property type="component" value="Unassembled WGS sequence"/>
</dbReference>
<comment type="caution">
    <text evidence="2">The sequence shown here is derived from an EMBL/GenBank/DDBJ whole genome shotgun (WGS) entry which is preliminary data.</text>
</comment>
<dbReference type="Pfam" id="PF11136">
    <property type="entry name" value="DUF2889"/>
    <property type="match status" value="1"/>
</dbReference>
<accession>A0A3N0CI02</accession>
<evidence type="ECO:0000313" key="2">
    <source>
        <dbReference type="EMBL" id="RNL62911.1"/>
    </source>
</evidence>
<sequence>MQQPAPSAAVRNTLSDPTPRLLPGTARRTTSCDTAGVAGPLGSVTMTAIGRDAIADSAGSVRTRSCARCDLRLDGWQGVIEQISAQPALTELGHLVGHSTGHGFRKRLSGSLPTEPTASESLAIALLDDLPGASIVSSYVPIREAMTAPSLAGDPPPDPSASYANACAGWQEGGTMLTLIARTGRASAIVGPPATPLRSPDEHGWHELPPLPPNGMRRVRRLDVIPEDQGSRIDSHFRDTHRDDQGIETVLHEYSLHARLDRGGRIKQIVAVPHVLPLPECPAVVSGVSRLVGQHIADVASAVRQDFRPSTSCTHLNDMLRQLAAVPWLGSYQATSG</sequence>
<protein>
    <submittedName>
        <fullName evidence="2">DUF2889 domain-containing protein</fullName>
    </submittedName>
</protein>
<feature type="compositionally biased region" description="Polar residues" evidence="1">
    <location>
        <begin position="1"/>
        <end position="16"/>
    </location>
</feature>
<keyword evidence="3" id="KW-1185">Reference proteome</keyword>